<dbReference type="EMBL" id="CASHSV030000001">
    <property type="protein sequence ID" value="CAJ2630904.1"/>
    <property type="molecule type" value="Genomic_DNA"/>
</dbReference>
<gene>
    <name evidence="1" type="ORF">MILVUS5_LOCUS2586</name>
</gene>
<sequence length="126" mass="14272">MAADSWGGSKYVERETPSKLVEAGFQAFENSVLAKLQKDFQTGMMLMRCNNLGDLYPITTRQQTTASPPSTYAALSNELWHNRLGHPGAPVLSSLHRNNFLICNKFRNNFFLSFLHSWKTNKATFL</sequence>
<keyword evidence="2" id="KW-1185">Reference proteome</keyword>
<evidence type="ECO:0000313" key="2">
    <source>
        <dbReference type="Proteomes" id="UP001177021"/>
    </source>
</evidence>
<comment type="caution">
    <text evidence="1">The sequence shown here is derived from an EMBL/GenBank/DDBJ whole genome shotgun (WGS) entry which is preliminary data.</text>
</comment>
<protein>
    <submittedName>
        <fullName evidence="1">Uncharacterized protein</fullName>
    </submittedName>
</protein>
<accession>A0ACB0IFD4</accession>
<reference evidence="1" key="1">
    <citation type="submission" date="2023-10" db="EMBL/GenBank/DDBJ databases">
        <authorList>
            <person name="Rodriguez Cubillos JULIANA M."/>
            <person name="De Vega J."/>
        </authorList>
    </citation>
    <scope>NUCLEOTIDE SEQUENCE</scope>
</reference>
<dbReference type="Proteomes" id="UP001177021">
    <property type="component" value="Unassembled WGS sequence"/>
</dbReference>
<evidence type="ECO:0000313" key="1">
    <source>
        <dbReference type="EMBL" id="CAJ2630904.1"/>
    </source>
</evidence>
<organism evidence="1 2">
    <name type="scientific">Trifolium pratense</name>
    <name type="common">Red clover</name>
    <dbReference type="NCBI Taxonomy" id="57577"/>
    <lineage>
        <taxon>Eukaryota</taxon>
        <taxon>Viridiplantae</taxon>
        <taxon>Streptophyta</taxon>
        <taxon>Embryophyta</taxon>
        <taxon>Tracheophyta</taxon>
        <taxon>Spermatophyta</taxon>
        <taxon>Magnoliopsida</taxon>
        <taxon>eudicotyledons</taxon>
        <taxon>Gunneridae</taxon>
        <taxon>Pentapetalae</taxon>
        <taxon>rosids</taxon>
        <taxon>fabids</taxon>
        <taxon>Fabales</taxon>
        <taxon>Fabaceae</taxon>
        <taxon>Papilionoideae</taxon>
        <taxon>50 kb inversion clade</taxon>
        <taxon>NPAAA clade</taxon>
        <taxon>Hologalegina</taxon>
        <taxon>IRL clade</taxon>
        <taxon>Trifolieae</taxon>
        <taxon>Trifolium</taxon>
    </lineage>
</organism>
<name>A0ACB0IFD4_TRIPR</name>
<proteinExistence type="predicted"/>